<evidence type="ECO:0000313" key="5">
    <source>
        <dbReference type="Proteomes" id="UP000036890"/>
    </source>
</evidence>
<dbReference type="OrthoDB" id="9764293at2"/>
<dbReference type="Gene3D" id="3.40.640.10">
    <property type="entry name" value="Type I PLP-dependent aspartate aminotransferase-like (Major domain)"/>
    <property type="match status" value="1"/>
</dbReference>
<evidence type="ECO:0000256" key="2">
    <source>
        <dbReference type="SAM" id="SignalP"/>
    </source>
</evidence>
<reference evidence="4 5" key="1">
    <citation type="journal article" date="2012" name="J. Bacteriol.">
        <title>Genome sequence of a novel nicotine-degrading strain, Pseudomonas geniculata N1.</title>
        <authorList>
            <person name="Tang H."/>
            <person name="Yu H."/>
            <person name="Tai C."/>
            <person name="Huang K."/>
            <person name="Liu Y."/>
            <person name="Wang L."/>
            <person name="Yao Y."/>
            <person name="Wu G."/>
            <person name="Xu P."/>
        </authorList>
    </citation>
    <scope>NUCLEOTIDE SEQUENCE [LARGE SCALE GENOMIC DNA]</scope>
    <source>
        <strain evidence="4 5">N1</strain>
    </source>
</reference>
<accession>A0A0L8A752</accession>
<sequence>MDPARRSLLRAGTLLPAAAALSSLPATAAARYAAPMQIPATIVAPDVLARDEDYWTAVASHFDITDEVNHLENGYWGAMGLETLASCQRHTAEVNRGNAWYGRREFPAQYLAVQRQVAELLGVGADEIALTRGATEAMLALIGGYNRLQPGDQVLYADIDYDSMIGAMRWLQQRRGVRVERIGLPAVPDHAQILQAYEAAFARLPRLKLVLLTQVSHRHGLVLPVAEIAERARARGIDVIVDAAHGFGQIDYAVPQLKADFVGINLHKWIGAPVGVGAMYVRRGRVADLDPYMGETDDGRVGSRVHTGTVNFAAYLALPEAIALHQRIGVANKQARLRYLRERWTLPARQMAHIEVLSSPDPALASALASFRLRGRTSVADNMALQKRLLDEHRVFTTHRDGLDSGACVRVTPSVFTRPQQMDALVQALSALA</sequence>
<dbReference type="Gene3D" id="3.90.1150.10">
    <property type="entry name" value="Aspartate Aminotransferase, domain 1"/>
    <property type="match status" value="1"/>
</dbReference>
<dbReference type="EMBL" id="AJLO02000034">
    <property type="protein sequence ID" value="KOE98115.1"/>
    <property type="molecule type" value="Genomic_DNA"/>
</dbReference>
<dbReference type="InterPro" id="IPR015424">
    <property type="entry name" value="PyrdxlP-dep_Trfase"/>
</dbReference>
<comment type="caution">
    <text evidence="4">The sequence shown here is derived from an EMBL/GenBank/DDBJ whole genome shotgun (WGS) entry which is preliminary data.</text>
</comment>
<evidence type="ECO:0000259" key="3">
    <source>
        <dbReference type="Pfam" id="PF00266"/>
    </source>
</evidence>
<dbReference type="AlphaFoldDB" id="A0A0L8A752"/>
<gene>
    <name evidence="4" type="ORF">W7K_16085</name>
</gene>
<keyword evidence="2" id="KW-0732">Signal</keyword>
<feature type="chain" id="PRO_5005579759" evidence="2">
    <location>
        <begin position="29"/>
        <end position="433"/>
    </location>
</feature>
<dbReference type="InterPro" id="IPR015422">
    <property type="entry name" value="PyrdxlP-dep_Trfase_small"/>
</dbReference>
<dbReference type="RefSeq" id="WP_010482123.1">
    <property type="nucleotide sequence ID" value="NZ_AJLO02000034.1"/>
</dbReference>
<feature type="domain" description="Aminotransferase class V" evidence="3">
    <location>
        <begin position="92"/>
        <end position="386"/>
    </location>
</feature>
<evidence type="ECO:0000313" key="4">
    <source>
        <dbReference type="EMBL" id="KOE98115.1"/>
    </source>
</evidence>
<dbReference type="InterPro" id="IPR000192">
    <property type="entry name" value="Aminotrans_V_dom"/>
</dbReference>
<keyword evidence="1" id="KW-0663">Pyridoxal phosphate</keyword>
<protein>
    <submittedName>
        <fullName evidence="4">Penicillin epimerase</fullName>
    </submittedName>
</protein>
<dbReference type="InterPro" id="IPR006311">
    <property type="entry name" value="TAT_signal"/>
</dbReference>
<dbReference type="Pfam" id="PF00266">
    <property type="entry name" value="Aminotran_5"/>
    <property type="match status" value="1"/>
</dbReference>
<name>A0A0L8A752_9GAMM</name>
<proteinExistence type="predicted"/>
<evidence type="ECO:0000256" key="1">
    <source>
        <dbReference type="ARBA" id="ARBA00022898"/>
    </source>
</evidence>
<dbReference type="InterPro" id="IPR015421">
    <property type="entry name" value="PyrdxlP-dep_Trfase_major"/>
</dbReference>
<dbReference type="PROSITE" id="PS51318">
    <property type="entry name" value="TAT"/>
    <property type="match status" value="1"/>
</dbReference>
<dbReference type="PANTHER" id="PTHR43092">
    <property type="entry name" value="L-CYSTEINE DESULFHYDRASE"/>
    <property type="match status" value="1"/>
</dbReference>
<dbReference type="Proteomes" id="UP000036890">
    <property type="component" value="Unassembled WGS sequence"/>
</dbReference>
<dbReference type="PANTHER" id="PTHR43092:SF6">
    <property type="entry name" value="BLR1280 PROTEIN"/>
    <property type="match status" value="1"/>
</dbReference>
<feature type="signal peptide" evidence="2">
    <location>
        <begin position="1"/>
        <end position="28"/>
    </location>
</feature>
<organism evidence="4 5">
    <name type="scientific">Stenotrophomonas geniculata N1</name>
    <dbReference type="NCBI Taxonomy" id="1167641"/>
    <lineage>
        <taxon>Bacteria</taxon>
        <taxon>Pseudomonadati</taxon>
        <taxon>Pseudomonadota</taxon>
        <taxon>Gammaproteobacteria</taxon>
        <taxon>Lysobacterales</taxon>
        <taxon>Lysobacteraceae</taxon>
        <taxon>Stenotrophomonas</taxon>
    </lineage>
</organism>
<dbReference type="SUPFAM" id="SSF53383">
    <property type="entry name" value="PLP-dependent transferases"/>
    <property type="match status" value="1"/>
</dbReference>